<organism evidence="2">
    <name type="scientific">marine sediment metagenome</name>
    <dbReference type="NCBI Taxonomy" id="412755"/>
    <lineage>
        <taxon>unclassified sequences</taxon>
        <taxon>metagenomes</taxon>
        <taxon>ecological metagenomes</taxon>
    </lineage>
</organism>
<dbReference type="Pfam" id="PF18909">
    <property type="entry name" value="dGTP_diPhyd_N"/>
    <property type="match status" value="1"/>
</dbReference>
<feature type="domain" description="dATP/dGTP diphosphohydrolase N-terminal" evidence="1">
    <location>
        <begin position="5"/>
        <end position="98"/>
    </location>
</feature>
<reference evidence="2" key="1">
    <citation type="journal article" date="2015" name="Nature">
        <title>Complex archaea that bridge the gap between prokaryotes and eukaryotes.</title>
        <authorList>
            <person name="Spang A."/>
            <person name="Saw J.H."/>
            <person name="Jorgensen S.L."/>
            <person name="Zaremba-Niedzwiedzka K."/>
            <person name="Martijn J."/>
            <person name="Lind A.E."/>
            <person name="van Eijk R."/>
            <person name="Schleper C."/>
            <person name="Guy L."/>
            <person name="Ettema T.J."/>
        </authorList>
    </citation>
    <scope>NUCLEOTIDE SEQUENCE</scope>
</reference>
<dbReference type="EMBL" id="LAZR01047374">
    <property type="protein sequence ID" value="KKK94374.1"/>
    <property type="molecule type" value="Genomic_DNA"/>
</dbReference>
<dbReference type="AlphaFoldDB" id="A0A0F9BVH6"/>
<accession>A0A0F9BVH6</accession>
<sequence>MSKKKALRHNKNKPPSSYILHYPKVIEVIARILEAGEVKYKRLNWKIGGNTDESYLDAAIRHMSKFVNGDPFDEEYGTHHLGHAIWNLMTLFELNGHEIMDSVKFNKALKDLAKKKNV</sequence>
<comment type="caution">
    <text evidence="2">The sequence shown here is derived from an EMBL/GenBank/DDBJ whole genome shotgun (WGS) entry which is preliminary data.</text>
</comment>
<name>A0A0F9BVH6_9ZZZZ</name>
<proteinExistence type="predicted"/>
<gene>
    <name evidence="2" type="ORF">LCGC14_2683520</name>
</gene>
<evidence type="ECO:0000313" key="2">
    <source>
        <dbReference type="EMBL" id="KKK94374.1"/>
    </source>
</evidence>
<protein>
    <recommendedName>
        <fullName evidence="1">dATP/dGTP diphosphohydrolase N-terminal domain-containing protein</fullName>
    </recommendedName>
</protein>
<evidence type="ECO:0000259" key="1">
    <source>
        <dbReference type="Pfam" id="PF18909"/>
    </source>
</evidence>
<dbReference type="InterPro" id="IPR044038">
    <property type="entry name" value="dATP/dGTP_diPOhydrolase_N"/>
</dbReference>